<dbReference type="EMBL" id="CM012447">
    <property type="protein sequence ID" value="RVE66865.1"/>
    <property type="molecule type" value="Genomic_DNA"/>
</dbReference>
<dbReference type="GO" id="GO:0005102">
    <property type="term" value="F:signaling receptor binding"/>
    <property type="evidence" value="ECO:0007669"/>
    <property type="project" value="TreeGrafter"/>
</dbReference>
<dbReference type="InterPro" id="IPR011936">
    <property type="entry name" value="Myxo_disulph_rpt"/>
</dbReference>
<dbReference type="PANTHER" id="PTHR14403:SF6">
    <property type="entry name" value="PRO-FMRFAMIDE-RELATED NEUROPEPTIDE VF"/>
    <property type="match status" value="1"/>
</dbReference>
<evidence type="ECO:0000256" key="7">
    <source>
        <dbReference type="ARBA" id="ARBA00023157"/>
    </source>
</evidence>
<comment type="similarity">
    <text evidence="2">Belongs to the FARP (FMRFamide related peptide) family.</text>
</comment>
<feature type="region of interest" description="Disordered" evidence="9">
    <location>
        <begin position="293"/>
        <end position="491"/>
    </location>
</feature>
<dbReference type="Proteomes" id="UP000283210">
    <property type="component" value="Chromosome 11"/>
</dbReference>
<feature type="chain" id="PRO_5018658502" evidence="10">
    <location>
        <begin position="22"/>
        <end position="678"/>
    </location>
</feature>
<dbReference type="OrthoDB" id="291007at2759"/>
<evidence type="ECO:0000256" key="10">
    <source>
        <dbReference type="SAM" id="SignalP"/>
    </source>
</evidence>
<dbReference type="GO" id="GO:0032277">
    <property type="term" value="P:negative regulation of gonadotropin secretion"/>
    <property type="evidence" value="ECO:0007669"/>
    <property type="project" value="TreeGrafter"/>
</dbReference>
<evidence type="ECO:0000256" key="6">
    <source>
        <dbReference type="ARBA" id="ARBA00022815"/>
    </source>
</evidence>
<feature type="compositionally biased region" description="Pro residues" evidence="9">
    <location>
        <begin position="315"/>
        <end position="325"/>
    </location>
</feature>
<dbReference type="NCBIfam" id="TIGR02232">
    <property type="entry name" value="myxo_disulf_rpt"/>
    <property type="match status" value="1"/>
</dbReference>
<keyword evidence="12" id="KW-1185">Reference proteome</keyword>
<evidence type="ECO:0000256" key="5">
    <source>
        <dbReference type="ARBA" id="ARBA00022737"/>
    </source>
</evidence>
<dbReference type="AlphaFoldDB" id="A0A3S2M335"/>
<evidence type="ECO:0000256" key="9">
    <source>
        <dbReference type="SAM" id="MobiDB-lite"/>
    </source>
</evidence>
<evidence type="ECO:0000256" key="2">
    <source>
        <dbReference type="ARBA" id="ARBA00006356"/>
    </source>
</evidence>
<sequence>MLTTMMLSVLLVLGGLGGAAASDLHVFGKSFHSDDPMESSHDSQLSMLRKQLRQQTKRGIRRSLDLESFNIRVSPTSSKLNLPTVIKLYPPTAKPLHMHANMPLRFGRESDDRVPNSSPNMPQRFGRSWEVLRLCGGCRSVREAQSPVLPQRFGRNTPHWGFLNTLASEQLLSPEYRWKEDIDLPTSSEEEEMEGKDIYSMKRGGKKGFQRIKTDLQQRRQTACLHLHISSGSMDLIKIALLFQILVCPAWGVLHSFVDSILPGMYDVELRFDPCCLLAPPPPPLFPPPPKLWKRGSPDTISLLEPNIPGEEVPPGCPPGPPGPRGPEGQTGLPGIRGPKGEKGEIGRPGSKGRPGAPGLPGKQGLPGLPGPEGPKGEKGDPGLMGIPGLRGPPGMKGLQGYKGDKGARGDTGLTGPKGEKGSIGLPGMLGQKGDMGPKGEQGSPGRRGPTGRSGKRGKQGTKGHPGALGLMGPPGPPGPIGHPGPPGPPASGVFLVGEKGEKGLPGPPGLCDCGTVVGPHNAPYGSYTQRGSNKVTSIFVLNSEEDMNRLHQDNAIALRKDQGILYFKDKNGWSPLLPFQPFQSTETIPERVGVCGDGKVQAQHGEECDDGNQIATDSCLNCKWAYCGDGYRHEGMEECDGKDFGYLTCKSYLPGSFGQLRCTDSCLIDSTGCKYFT</sequence>
<evidence type="ECO:0000256" key="1">
    <source>
        <dbReference type="ARBA" id="ARBA00004613"/>
    </source>
</evidence>
<accession>A0A3S2M335</accession>
<reference evidence="11 12" key="1">
    <citation type="submission" date="2018-11" db="EMBL/GenBank/DDBJ databases">
        <authorList>
            <person name="Lopez-Roques C."/>
            <person name="Donnadieu C."/>
            <person name="Bouchez O."/>
            <person name="Klopp C."/>
            <person name="Cabau C."/>
            <person name="Zahm M."/>
        </authorList>
    </citation>
    <scope>NUCLEOTIDE SEQUENCE [LARGE SCALE GENOMIC DNA]</scope>
    <source>
        <strain evidence="11">RS831</strain>
        <tissue evidence="11">Whole body</tissue>
    </source>
</reference>
<evidence type="ECO:0000256" key="4">
    <source>
        <dbReference type="ARBA" id="ARBA00022729"/>
    </source>
</evidence>
<reference evidence="11 12" key="2">
    <citation type="submission" date="2019-01" db="EMBL/GenBank/DDBJ databases">
        <title>A chromosome length genome reference of the Java medaka (oryzias javanicus).</title>
        <authorList>
            <person name="Herpin A."/>
            <person name="Takehana Y."/>
            <person name="Naruse K."/>
            <person name="Ansai S."/>
            <person name="Kawaguchi M."/>
        </authorList>
    </citation>
    <scope>NUCLEOTIDE SEQUENCE [LARGE SCALE GENOMIC DNA]</scope>
    <source>
        <strain evidence="11">RS831</strain>
        <tissue evidence="11">Whole body</tissue>
    </source>
</reference>
<proteinExistence type="inferred from homology"/>
<keyword evidence="8" id="KW-0527">Neuropeptide</keyword>
<gene>
    <name evidence="11" type="ORF">OJAV_G00111780</name>
</gene>
<keyword evidence="4 10" id="KW-0732">Signal</keyword>
<feature type="signal peptide" evidence="10">
    <location>
        <begin position="1"/>
        <end position="21"/>
    </location>
</feature>
<evidence type="ECO:0000256" key="3">
    <source>
        <dbReference type="ARBA" id="ARBA00022525"/>
    </source>
</evidence>
<organism evidence="11 12">
    <name type="scientific">Oryzias javanicus</name>
    <name type="common">Javanese ricefish</name>
    <name type="synonym">Aplocheilus javanicus</name>
    <dbReference type="NCBI Taxonomy" id="123683"/>
    <lineage>
        <taxon>Eukaryota</taxon>
        <taxon>Metazoa</taxon>
        <taxon>Chordata</taxon>
        <taxon>Craniata</taxon>
        <taxon>Vertebrata</taxon>
        <taxon>Euteleostomi</taxon>
        <taxon>Actinopterygii</taxon>
        <taxon>Neopterygii</taxon>
        <taxon>Teleostei</taxon>
        <taxon>Neoteleostei</taxon>
        <taxon>Acanthomorphata</taxon>
        <taxon>Ovalentaria</taxon>
        <taxon>Atherinomorphae</taxon>
        <taxon>Beloniformes</taxon>
        <taxon>Adrianichthyidae</taxon>
        <taxon>Oryziinae</taxon>
        <taxon>Oryzias</taxon>
    </lineage>
</organism>
<keyword evidence="7" id="KW-1015">Disulfide bond</keyword>
<evidence type="ECO:0000313" key="11">
    <source>
        <dbReference type="EMBL" id="RVE66865.1"/>
    </source>
</evidence>
<evidence type="ECO:0000313" key="12">
    <source>
        <dbReference type="Proteomes" id="UP000283210"/>
    </source>
</evidence>
<dbReference type="PANTHER" id="PTHR14403">
    <property type="entry name" value="RFAMIDE PEPTIDE GONADOTROPIN INHIBITORY HORMONE"/>
    <property type="match status" value="1"/>
</dbReference>
<feature type="compositionally biased region" description="Pro residues" evidence="9">
    <location>
        <begin position="474"/>
        <end position="490"/>
    </location>
</feature>
<feature type="compositionally biased region" description="Low complexity" evidence="9">
    <location>
        <begin position="444"/>
        <end position="453"/>
    </location>
</feature>
<name>A0A3S2M335_ORYJA</name>
<evidence type="ECO:0000256" key="8">
    <source>
        <dbReference type="ARBA" id="ARBA00023320"/>
    </source>
</evidence>
<keyword evidence="3" id="KW-0964">Secreted</keyword>
<dbReference type="InterPro" id="IPR026297">
    <property type="entry name" value="FMRFamide-related/fGRP"/>
</dbReference>
<comment type="subcellular location">
    <subcellularLocation>
        <location evidence="1">Secreted</location>
    </subcellularLocation>
</comment>
<dbReference type="GO" id="GO:0007218">
    <property type="term" value="P:neuropeptide signaling pathway"/>
    <property type="evidence" value="ECO:0007669"/>
    <property type="project" value="UniProtKB-KW"/>
</dbReference>
<protein>
    <submittedName>
        <fullName evidence="11">Uncharacterized protein</fullName>
    </submittedName>
</protein>
<feature type="compositionally biased region" description="Low complexity" evidence="9">
    <location>
        <begin position="355"/>
        <end position="367"/>
    </location>
</feature>
<keyword evidence="5" id="KW-0677">Repeat</keyword>
<dbReference type="GO" id="GO:0005576">
    <property type="term" value="C:extracellular region"/>
    <property type="evidence" value="ECO:0007669"/>
    <property type="project" value="UniProtKB-SubCell"/>
</dbReference>
<keyword evidence="6" id="KW-0027">Amidation</keyword>